<name>A0A371HP89_MUCPR</name>
<evidence type="ECO:0000313" key="2">
    <source>
        <dbReference type="Proteomes" id="UP000257109"/>
    </source>
</evidence>
<organism evidence="1 2">
    <name type="scientific">Mucuna pruriens</name>
    <name type="common">Velvet bean</name>
    <name type="synonym">Dolichos pruriens</name>
    <dbReference type="NCBI Taxonomy" id="157652"/>
    <lineage>
        <taxon>Eukaryota</taxon>
        <taxon>Viridiplantae</taxon>
        <taxon>Streptophyta</taxon>
        <taxon>Embryophyta</taxon>
        <taxon>Tracheophyta</taxon>
        <taxon>Spermatophyta</taxon>
        <taxon>Magnoliopsida</taxon>
        <taxon>eudicotyledons</taxon>
        <taxon>Gunneridae</taxon>
        <taxon>Pentapetalae</taxon>
        <taxon>rosids</taxon>
        <taxon>fabids</taxon>
        <taxon>Fabales</taxon>
        <taxon>Fabaceae</taxon>
        <taxon>Papilionoideae</taxon>
        <taxon>50 kb inversion clade</taxon>
        <taxon>NPAAA clade</taxon>
        <taxon>indigoferoid/millettioid clade</taxon>
        <taxon>Phaseoleae</taxon>
        <taxon>Mucuna</taxon>
    </lineage>
</organism>
<feature type="non-terminal residue" evidence="1">
    <location>
        <position position="1"/>
    </location>
</feature>
<dbReference type="EMBL" id="QJKJ01002051">
    <property type="protein sequence ID" value="RDY04589.1"/>
    <property type="molecule type" value="Genomic_DNA"/>
</dbReference>
<dbReference type="Proteomes" id="UP000257109">
    <property type="component" value="Unassembled WGS sequence"/>
</dbReference>
<sequence length="149" mass="16796">MKSSRPDEFFSKLNLSSHVDSISNSRMPAPHADFVSDSRVNVPTPTPIAYSKCRSGLVHPDPSQHQDQLHSSDFEHMAYSRSIGRMTRVWVAAEIDRTLYRLRKTRSIDVGGSSSFISILDSFYNNCTTNQSDFSESNCFDSRPNISDN</sequence>
<reference evidence="1" key="1">
    <citation type="submission" date="2018-05" db="EMBL/GenBank/DDBJ databases">
        <title>Draft genome of Mucuna pruriens seed.</title>
        <authorList>
            <person name="Nnadi N.E."/>
            <person name="Vos R."/>
            <person name="Hasami M.H."/>
            <person name="Devisetty U.K."/>
            <person name="Aguiy J.C."/>
        </authorList>
    </citation>
    <scope>NUCLEOTIDE SEQUENCE [LARGE SCALE GENOMIC DNA]</scope>
    <source>
        <strain evidence="1">JCA_2017</strain>
    </source>
</reference>
<accession>A0A371HP89</accession>
<proteinExistence type="predicted"/>
<gene>
    <name evidence="1" type="ORF">CR513_11681</name>
</gene>
<keyword evidence="2" id="KW-1185">Reference proteome</keyword>
<protein>
    <submittedName>
        <fullName evidence="1">Uncharacterized protein</fullName>
    </submittedName>
</protein>
<comment type="caution">
    <text evidence="1">The sequence shown here is derived from an EMBL/GenBank/DDBJ whole genome shotgun (WGS) entry which is preliminary data.</text>
</comment>
<dbReference type="AlphaFoldDB" id="A0A371HP89"/>
<evidence type="ECO:0000313" key="1">
    <source>
        <dbReference type="EMBL" id="RDY04589.1"/>
    </source>
</evidence>